<dbReference type="EMBL" id="ML770615">
    <property type="protein sequence ID" value="KAE9383244.1"/>
    <property type="molecule type" value="Genomic_DNA"/>
</dbReference>
<accession>A0A6A4GCK9</accession>
<proteinExistence type="predicted"/>
<sequence>MAQQINAKQKVESSIESGFEWYWGKLVLNTVSFNIPLLRCLTRIRDDILSVWNLNDPEESLKGVDFNTEMFKLIKPLLQKSGSPPRDTLEKSNGVADLAGKISPGLEKALAYAGLLGVVANVLLDRIEESPVTALCLGAYVVDLTWILYHLFLTTLNHDPPRPVSKALVSFTFQNYQQNCAEAVHDRVREIAYKETLHPVKEIEALVKMELGLEA</sequence>
<name>A0A6A4GCK9_9AGAR</name>
<protein>
    <submittedName>
        <fullName evidence="1">Uncharacterized protein</fullName>
    </submittedName>
</protein>
<reference evidence="1" key="1">
    <citation type="journal article" date="2019" name="Environ. Microbiol.">
        <title>Fungal ecological strategies reflected in gene transcription - a case study of two litter decomposers.</title>
        <authorList>
            <person name="Barbi F."/>
            <person name="Kohler A."/>
            <person name="Barry K."/>
            <person name="Baskaran P."/>
            <person name="Daum C."/>
            <person name="Fauchery L."/>
            <person name="Ihrmark K."/>
            <person name="Kuo A."/>
            <person name="LaButti K."/>
            <person name="Lipzen A."/>
            <person name="Morin E."/>
            <person name="Grigoriev I.V."/>
            <person name="Henrissat B."/>
            <person name="Lindahl B."/>
            <person name="Martin F."/>
        </authorList>
    </citation>
    <scope>NUCLEOTIDE SEQUENCE</scope>
    <source>
        <strain evidence="1">JB14</strain>
    </source>
</reference>
<dbReference type="Proteomes" id="UP000799118">
    <property type="component" value="Unassembled WGS sequence"/>
</dbReference>
<gene>
    <name evidence="1" type="ORF">BT96DRAFT_1009481</name>
</gene>
<dbReference type="OrthoDB" id="391988at2759"/>
<keyword evidence="2" id="KW-1185">Reference proteome</keyword>
<organism evidence="1 2">
    <name type="scientific">Gymnopus androsaceus JB14</name>
    <dbReference type="NCBI Taxonomy" id="1447944"/>
    <lineage>
        <taxon>Eukaryota</taxon>
        <taxon>Fungi</taxon>
        <taxon>Dikarya</taxon>
        <taxon>Basidiomycota</taxon>
        <taxon>Agaricomycotina</taxon>
        <taxon>Agaricomycetes</taxon>
        <taxon>Agaricomycetidae</taxon>
        <taxon>Agaricales</taxon>
        <taxon>Marasmiineae</taxon>
        <taxon>Omphalotaceae</taxon>
        <taxon>Gymnopus</taxon>
    </lineage>
</organism>
<evidence type="ECO:0000313" key="2">
    <source>
        <dbReference type="Proteomes" id="UP000799118"/>
    </source>
</evidence>
<dbReference type="AlphaFoldDB" id="A0A6A4GCK9"/>
<evidence type="ECO:0000313" key="1">
    <source>
        <dbReference type="EMBL" id="KAE9383244.1"/>
    </source>
</evidence>